<evidence type="ECO:0000313" key="3">
    <source>
        <dbReference type="Proteomes" id="UP000638188"/>
    </source>
</evidence>
<sequence length="80" mass="8516">MPLPRKISRNSSNGSSAIARGGKRSVMAGDPYGLISMDATTVVIEGAIFYASCRLIAFVIQSQPAALERQHRIAAAQALR</sequence>
<feature type="region of interest" description="Disordered" evidence="1">
    <location>
        <begin position="1"/>
        <end position="26"/>
    </location>
</feature>
<reference evidence="3" key="1">
    <citation type="journal article" date="2019" name="Int. J. Syst. Evol. Microbiol.">
        <title>The Global Catalogue of Microorganisms (GCM) 10K type strain sequencing project: providing services to taxonomists for standard genome sequencing and annotation.</title>
        <authorList>
            <consortium name="The Broad Institute Genomics Platform"/>
            <consortium name="The Broad Institute Genome Sequencing Center for Infectious Disease"/>
            <person name="Wu L."/>
            <person name="Ma J."/>
        </authorList>
    </citation>
    <scope>NUCLEOTIDE SEQUENCE [LARGE SCALE GENOMIC DNA]</scope>
    <source>
        <strain evidence="3">CGMCC 1.12482</strain>
    </source>
</reference>
<evidence type="ECO:0000256" key="1">
    <source>
        <dbReference type="SAM" id="MobiDB-lite"/>
    </source>
</evidence>
<accession>A0ABQ1PS72</accession>
<proteinExistence type="predicted"/>
<name>A0ABQ1PS72_9GAMM</name>
<comment type="caution">
    <text evidence="2">The sequence shown here is derived from an EMBL/GenBank/DDBJ whole genome shotgun (WGS) entry which is preliminary data.</text>
</comment>
<evidence type="ECO:0000313" key="2">
    <source>
        <dbReference type="EMBL" id="GGD02302.1"/>
    </source>
</evidence>
<dbReference type="EMBL" id="BMFF01000004">
    <property type="protein sequence ID" value="GGD02302.1"/>
    <property type="molecule type" value="Genomic_DNA"/>
</dbReference>
<protein>
    <submittedName>
        <fullName evidence="2">Uncharacterized protein</fullName>
    </submittedName>
</protein>
<organism evidence="2 3">
    <name type="scientific">Halopseudomonas salina</name>
    <dbReference type="NCBI Taxonomy" id="1323744"/>
    <lineage>
        <taxon>Bacteria</taxon>
        <taxon>Pseudomonadati</taxon>
        <taxon>Pseudomonadota</taxon>
        <taxon>Gammaproteobacteria</taxon>
        <taxon>Pseudomonadales</taxon>
        <taxon>Pseudomonadaceae</taxon>
        <taxon>Halopseudomonas</taxon>
    </lineage>
</organism>
<gene>
    <name evidence="2" type="ORF">GCM10007418_21870</name>
</gene>
<dbReference type="Proteomes" id="UP000638188">
    <property type="component" value="Unassembled WGS sequence"/>
</dbReference>
<keyword evidence="3" id="KW-1185">Reference proteome</keyword>